<evidence type="ECO:0008006" key="4">
    <source>
        <dbReference type="Google" id="ProtNLM"/>
    </source>
</evidence>
<evidence type="ECO:0000313" key="2">
    <source>
        <dbReference type="EMBL" id="MDC0678971.1"/>
    </source>
</evidence>
<evidence type="ECO:0000313" key="3">
    <source>
        <dbReference type="Proteomes" id="UP001217485"/>
    </source>
</evidence>
<comment type="caution">
    <text evidence="2">The sequence shown here is derived from an EMBL/GenBank/DDBJ whole genome shotgun (WGS) entry which is preliminary data.</text>
</comment>
<dbReference type="Proteomes" id="UP001217485">
    <property type="component" value="Unassembled WGS sequence"/>
</dbReference>
<sequence length="121" mass="13476">MPGMAEEHSRVPREEWRKRVERWRDSGLTAAEFAGELGINPRTLMYWKWLLARDDKASTPALERRQSPKQARASKQAQLAAAVPVAGDRAGLIEIQSAPADARFGSRAGRDGAPLSQRARR</sequence>
<dbReference type="NCBIfam" id="NF047593">
    <property type="entry name" value="IS66_ISAeme5_TnpA"/>
    <property type="match status" value="1"/>
</dbReference>
<dbReference type="EMBL" id="JAQNDK010000001">
    <property type="protein sequence ID" value="MDC0678971.1"/>
    <property type="molecule type" value="Genomic_DNA"/>
</dbReference>
<protein>
    <recommendedName>
        <fullName evidence="4">Transposase</fullName>
    </recommendedName>
</protein>
<dbReference type="RefSeq" id="WP_272095832.1">
    <property type="nucleotide sequence ID" value="NZ_JAQNDK010000001.1"/>
</dbReference>
<feature type="region of interest" description="Disordered" evidence="1">
    <location>
        <begin position="98"/>
        <end position="121"/>
    </location>
</feature>
<organism evidence="2 3">
    <name type="scientific">Sorangium atrum</name>
    <dbReference type="NCBI Taxonomy" id="2995308"/>
    <lineage>
        <taxon>Bacteria</taxon>
        <taxon>Pseudomonadati</taxon>
        <taxon>Myxococcota</taxon>
        <taxon>Polyangia</taxon>
        <taxon>Polyangiales</taxon>
        <taxon>Polyangiaceae</taxon>
        <taxon>Sorangium</taxon>
    </lineage>
</organism>
<gene>
    <name evidence="2" type="ORF">POL72_14595</name>
</gene>
<accession>A0ABT5BXW9</accession>
<name>A0ABT5BXW9_9BACT</name>
<evidence type="ECO:0000256" key="1">
    <source>
        <dbReference type="SAM" id="MobiDB-lite"/>
    </source>
</evidence>
<keyword evidence="3" id="KW-1185">Reference proteome</keyword>
<reference evidence="2 3" key="1">
    <citation type="submission" date="2023-01" db="EMBL/GenBank/DDBJ databases">
        <title>Minimal conservation of predation-associated metabolite biosynthetic gene clusters underscores biosynthetic potential of Myxococcota including descriptions for ten novel species: Archangium lansinium sp. nov., Myxococcus landrumus sp. nov., Nannocystis bai.</title>
        <authorList>
            <person name="Ahearne A."/>
            <person name="Stevens C."/>
            <person name="Dowd S."/>
        </authorList>
    </citation>
    <scope>NUCLEOTIDE SEQUENCE [LARGE SCALE GENOMIC DNA]</scope>
    <source>
        <strain evidence="2 3">WIWO2</strain>
    </source>
</reference>
<proteinExistence type="predicted"/>